<evidence type="ECO:0000256" key="2">
    <source>
        <dbReference type="SAM" id="MobiDB-lite"/>
    </source>
</evidence>
<evidence type="ECO:0000259" key="3">
    <source>
        <dbReference type="PROSITE" id="PS50157"/>
    </source>
</evidence>
<feature type="compositionally biased region" description="Pro residues" evidence="2">
    <location>
        <begin position="525"/>
        <end position="534"/>
    </location>
</feature>
<evidence type="ECO:0000313" key="4">
    <source>
        <dbReference type="EMBL" id="GFR02238.1"/>
    </source>
</evidence>
<comment type="caution">
    <text evidence="4">The sequence shown here is derived from an EMBL/GenBank/DDBJ whole genome shotgun (WGS) entry which is preliminary data.</text>
</comment>
<dbReference type="EMBL" id="BMAO01035242">
    <property type="protein sequence ID" value="GFR02238.1"/>
    <property type="molecule type" value="Genomic_DNA"/>
</dbReference>
<feature type="compositionally biased region" description="Polar residues" evidence="2">
    <location>
        <begin position="136"/>
        <end position="153"/>
    </location>
</feature>
<feature type="region of interest" description="Disordered" evidence="2">
    <location>
        <begin position="415"/>
        <end position="449"/>
    </location>
</feature>
<gene>
    <name evidence="4" type="ORF">TNCT_446531</name>
</gene>
<accession>A0A8X6GEF8</accession>
<dbReference type="PROSITE" id="PS50157">
    <property type="entry name" value="ZINC_FINGER_C2H2_2"/>
    <property type="match status" value="1"/>
</dbReference>
<keyword evidence="5" id="KW-1185">Reference proteome</keyword>
<feature type="region of interest" description="Disordered" evidence="2">
    <location>
        <begin position="497"/>
        <end position="540"/>
    </location>
</feature>
<evidence type="ECO:0000313" key="5">
    <source>
        <dbReference type="Proteomes" id="UP000887116"/>
    </source>
</evidence>
<sequence length="770" mass="83968">MPKHRSGFSTSTPRRHSRGSPVAHRTRGQISFARAVQIGLCKICHRMLPDTQTLWAHINESHSPSSKQRLPLAAFPIEFHINMDLQNSNVWEIFGFQRPSASKKSGPPSHCAETVASGPSEQDQLADSLEKGLQLERSQSPVEVSCDQESATTPELAPPSIEVKPKASGLSSSWCAPVRVFTGLDTQQAVSPHSKSPPLLTIDVQHGAPIWPPVSPILCHLPPQSEGNSASPVGVCSPPIGQPLLSDSICVGPPELDQVKNLPILTTVCEIPKTRSPPRSQSPNVLDIVLGGDISLPDSPDLTALRKQWEGKVTGSPPSPGFPKPSFAQVAAKFIRLGTPKSVLHECHDCKRKFYTENGLLAHLCNKLQNPALVVTKEDSKGVVCRLCKLTIAPPVSITRHLKDAHPIAKSLPKNKLSQHPVRPVSSQRHVSSVRGRLNPPMRSTTTCRGFTTSKDRISRCGLSHRHPKTVGGVLHVSGMFLTTFPRLPTMVSTIRRRQAHPKAGPSSRVLEPPHSQIESVSASPPQPTPPDPLQPQTQGGLSIVGSDLIKFPIDPLFTCPIKGLILKQSNPVTAWDCQECGETFPTKVGLDNHCLAHKKDAIKIKDVPVVVPPPTKAKRVARKERIRKHTVGSPALAPLSGLPPNTATDSPPPPGDIPLPLIDIQENRLLSTFVEPLNALLTHDDLPGAVDDFFGITQDLVAVVQQHFRIRTNLNNREGIPPRRKELDPQAVQRCYGWNRRKFIRQLTGDNSERCRIPKADIVSHFTTS</sequence>
<keyword evidence="1" id="KW-0863">Zinc-finger</keyword>
<dbReference type="GO" id="GO:0008270">
    <property type="term" value="F:zinc ion binding"/>
    <property type="evidence" value="ECO:0007669"/>
    <property type="project" value="UniProtKB-KW"/>
</dbReference>
<dbReference type="PROSITE" id="PS00028">
    <property type="entry name" value="ZINC_FINGER_C2H2_1"/>
    <property type="match status" value="2"/>
</dbReference>
<feature type="region of interest" description="Disordered" evidence="2">
    <location>
        <begin position="1"/>
        <end position="28"/>
    </location>
</feature>
<feature type="region of interest" description="Disordered" evidence="2">
    <location>
        <begin position="99"/>
        <end position="165"/>
    </location>
</feature>
<proteinExistence type="predicted"/>
<reference evidence="4" key="1">
    <citation type="submission" date="2020-07" db="EMBL/GenBank/DDBJ databases">
        <title>Multicomponent nature underlies the extraordinary mechanical properties of spider dragline silk.</title>
        <authorList>
            <person name="Kono N."/>
            <person name="Nakamura H."/>
            <person name="Mori M."/>
            <person name="Yoshida Y."/>
            <person name="Ohtoshi R."/>
            <person name="Malay A.D."/>
            <person name="Moran D.A.P."/>
            <person name="Tomita M."/>
            <person name="Numata K."/>
            <person name="Arakawa K."/>
        </authorList>
    </citation>
    <scope>NUCLEOTIDE SEQUENCE</scope>
</reference>
<name>A0A8X6GEF8_TRICU</name>
<organism evidence="4 5">
    <name type="scientific">Trichonephila clavata</name>
    <name type="common">Joro spider</name>
    <name type="synonym">Nephila clavata</name>
    <dbReference type="NCBI Taxonomy" id="2740835"/>
    <lineage>
        <taxon>Eukaryota</taxon>
        <taxon>Metazoa</taxon>
        <taxon>Ecdysozoa</taxon>
        <taxon>Arthropoda</taxon>
        <taxon>Chelicerata</taxon>
        <taxon>Arachnida</taxon>
        <taxon>Araneae</taxon>
        <taxon>Araneomorphae</taxon>
        <taxon>Entelegynae</taxon>
        <taxon>Araneoidea</taxon>
        <taxon>Nephilidae</taxon>
        <taxon>Trichonephila</taxon>
    </lineage>
</organism>
<dbReference type="InterPro" id="IPR013087">
    <property type="entry name" value="Znf_C2H2_type"/>
</dbReference>
<keyword evidence="1" id="KW-0862">Zinc</keyword>
<dbReference type="Proteomes" id="UP000887116">
    <property type="component" value="Unassembled WGS sequence"/>
</dbReference>
<dbReference type="SMART" id="SM00355">
    <property type="entry name" value="ZnF_C2H2"/>
    <property type="match status" value="4"/>
</dbReference>
<evidence type="ECO:0000256" key="1">
    <source>
        <dbReference type="PROSITE-ProRule" id="PRU00042"/>
    </source>
</evidence>
<dbReference type="AlphaFoldDB" id="A0A8X6GEF8"/>
<feature type="region of interest" description="Disordered" evidence="2">
    <location>
        <begin position="633"/>
        <end position="654"/>
    </location>
</feature>
<protein>
    <recommendedName>
        <fullName evidence="3">C2H2-type domain-containing protein</fullName>
    </recommendedName>
</protein>
<feature type="compositionally biased region" description="Low complexity" evidence="2">
    <location>
        <begin position="633"/>
        <end position="650"/>
    </location>
</feature>
<feature type="domain" description="C2H2-type" evidence="3">
    <location>
        <begin position="576"/>
        <end position="603"/>
    </location>
</feature>
<keyword evidence="1" id="KW-0479">Metal-binding</keyword>